<feature type="signal peptide" evidence="1">
    <location>
        <begin position="1"/>
        <end position="27"/>
    </location>
</feature>
<keyword evidence="1" id="KW-0732">Signal</keyword>
<dbReference type="Proteomes" id="UP000694844">
    <property type="component" value="Chromosome 4"/>
</dbReference>
<proteinExistence type="predicted"/>
<evidence type="ECO:0000256" key="1">
    <source>
        <dbReference type="SAM" id="SignalP"/>
    </source>
</evidence>
<dbReference type="PROSITE" id="PS50835">
    <property type="entry name" value="IG_LIKE"/>
    <property type="match status" value="1"/>
</dbReference>
<feature type="chain" id="PRO_5034417799" evidence="1">
    <location>
        <begin position="28"/>
        <end position="115"/>
    </location>
</feature>
<reference evidence="4" key="1">
    <citation type="submission" date="2025-08" db="UniProtKB">
        <authorList>
            <consortium name="RefSeq"/>
        </authorList>
    </citation>
    <scope>IDENTIFICATION</scope>
    <source>
        <tissue evidence="4">Whole sample</tissue>
    </source>
</reference>
<evidence type="ECO:0000259" key="2">
    <source>
        <dbReference type="PROSITE" id="PS50835"/>
    </source>
</evidence>
<dbReference type="InterPro" id="IPR007110">
    <property type="entry name" value="Ig-like_dom"/>
</dbReference>
<evidence type="ECO:0000313" key="3">
    <source>
        <dbReference type="Proteomes" id="UP000694844"/>
    </source>
</evidence>
<dbReference type="KEGG" id="cvn:111131304"/>
<protein>
    <submittedName>
        <fullName evidence="4">Uncharacterized protein LOC111131304</fullName>
    </submittedName>
</protein>
<feature type="domain" description="Ig-like" evidence="2">
    <location>
        <begin position="29"/>
        <end position="91"/>
    </location>
</feature>
<keyword evidence="3" id="KW-1185">Reference proteome</keyword>
<organism evidence="3 4">
    <name type="scientific">Crassostrea virginica</name>
    <name type="common">Eastern oyster</name>
    <dbReference type="NCBI Taxonomy" id="6565"/>
    <lineage>
        <taxon>Eukaryota</taxon>
        <taxon>Metazoa</taxon>
        <taxon>Spiralia</taxon>
        <taxon>Lophotrochozoa</taxon>
        <taxon>Mollusca</taxon>
        <taxon>Bivalvia</taxon>
        <taxon>Autobranchia</taxon>
        <taxon>Pteriomorphia</taxon>
        <taxon>Ostreida</taxon>
        <taxon>Ostreoidea</taxon>
        <taxon>Ostreidae</taxon>
        <taxon>Crassostrea</taxon>
    </lineage>
</organism>
<sequence length="115" mass="13444">MFHGLVCRKALLCFIITFHGSFHGLECSPITAKSTEQIKLHCGETKSLMCYEYSEENKKNVMWFKNGVFLTFYNYLELLSVSSRNEGLYSCFNKETRQLIKQYEVTLQESSCRKD</sequence>
<dbReference type="Gene3D" id="2.60.40.10">
    <property type="entry name" value="Immunoglobulins"/>
    <property type="match status" value="1"/>
</dbReference>
<dbReference type="InterPro" id="IPR013783">
    <property type="entry name" value="Ig-like_fold"/>
</dbReference>
<dbReference type="GeneID" id="111131304"/>
<dbReference type="SUPFAM" id="SSF48726">
    <property type="entry name" value="Immunoglobulin"/>
    <property type="match status" value="1"/>
</dbReference>
<accession>A0A8B8E1S5</accession>
<gene>
    <name evidence="4" type="primary">LOC111131304</name>
</gene>
<dbReference type="InterPro" id="IPR036179">
    <property type="entry name" value="Ig-like_dom_sf"/>
</dbReference>
<name>A0A8B8E1S5_CRAVI</name>
<dbReference type="AlphaFoldDB" id="A0A8B8E1S5"/>
<dbReference type="RefSeq" id="XP_022334477.1">
    <property type="nucleotide sequence ID" value="XM_022478769.1"/>
</dbReference>
<evidence type="ECO:0000313" key="4">
    <source>
        <dbReference type="RefSeq" id="XP_022334477.1"/>
    </source>
</evidence>